<evidence type="ECO:0000259" key="7">
    <source>
        <dbReference type="PROSITE" id="PS51686"/>
    </source>
</evidence>
<dbReference type="SUPFAM" id="SSF48013">
    <property type="entry name" value="NusB-like"/>
    <property type="match status" value="1"/>
</dbReference>
<comment type="caution">
    <text evidence="5">Lacks conserved residue(s) required for the propagation of feature annotation.</text>
</comment>
<dbReference type="InterPro" id="IPR029063">
    <property type="entry name" value="SAM-dependent_MTases_sf"/>
</dbReference>
<keyword evidence="9" id="KW-1185">Reference proteome</keyword>
<keyword evidence="1 5" id="KW-0489">Methyltransferase</keyword>
<dbReference type="Pfam" id="PF01189">
    <property type="entry name" value="Methyltr_RsmB-F"/>
    <property type="match status" value="1"/>
</dbReference>
<evidence type="ECO:0000256" key="1">
    <source>
        <dbReference type="ARBA" id="ARBA00022603"/>
    </source>
</evidence>
<feature type="region of interest" description="Disordered" evidence="6">
    <location>
        <begin position="342"/>
        <end position="371"/>
    </location>
</feature>
<evidence type="ECO:0000256" key="2">
    <source>
        <dbReference type="ARBA" id="ARBA00022679"/>
    </source>
</evidence>
<proteinExistence type="inferred from homology"/>
<protein>
    <submittedName>
        <fullName evidence="8">Ribosomal RNA small subunit methyltransferase B</fullName>
        <ecNumber evidence="8">2.1.1.176</ecNumber>
    </submittedName>
</protein>
<keyword evidence="2 5" id="KW-0808">Transferase</keyword>
<comment type="caution">
    <text evidence="8">The sequence shown here is derived from an EMBL/GenBank/DDBJ whole genome shotgun (WGS) entry which is preliminary data.</text>
</comment>
<evidence type="ECO:0000256" key="6">
    <source>
        <dbReference type="SAM" id="MobiDB-lite"/>
    </source>
</evidence>
<feature type="binding site" evidence="5">
    <location>
        <position position="342"/>
    </location>
    <ligand>
        <name>S-adenosyl-L-methionine</name>
        <dbReference type="ChEBI" id="CHEBI:59789"/>
    </ligand>
</feature>
<sequence>MSGSPRALAHEILLEQAETQTFAQDLLDRRWAAYDVPPIDRRLISDLVFGTVRRRATLDAVLEAHLNRPLREVEPGLRTLLRLGAYQLTLTSGIPPHAAVHETVEVAELVDAPRWTGLTNGVLRNLARSLYPVNDEPIPATGPAADVVPLPGGAWRKVGRRVFPDPADDPTGYFAAAFAFPRWLARRWSERLEPADLWALGFHFDTPPIPTLRANALQGDRDSLLSALADAGIEATAGARAHSIVLAEGANVVTLPGFAEGRFSVQDETAQQAAELLAPQPGERILDLCAAPGTKTTHLAELSGDAAAIFAADVSSNRLSRVTANAQRLGLSSIRTRATAADASDLPGLPASPSPTGGAPPNEHSGWDDGPFDAALVDVPCSNTGVLGKRPEARWRIKSSDLPLFAESQQRLLAAALERIKPGGRCLYSTCSIEEEENAGVVSAVLAEERFADWRVVRSVAHLPGRPSDGGFQALLVRDAGKPE</sequence>
<dbReference type="EC" id="2.1.1.176" evidence="8"/>
<evidence type="ECO:0000256" key="5">
    <source>
        <dbReference type="PROSITE-ProRule" id="PRU01023"/>
    </source>
</evidence>
<dbReference type="RefSeq" id="WP_171189573.1">
    <property type="nucleotide sequence ID" value="NZ_WTPX01000181.1"/>
</dbReference>
<dbReference type="Pfam" id="PF22458">
    <property type="entry name" value="RsmF-B_ferredox"/>
    <property type="match status" value="1"/>
</dbReference>
<accession>A0ABX1VHR0</accession>
<evidence type="ECO:0000313" key="9">
    <source>
        <dbReference type="Proteomes" id="UP000609651"/>
    </source>
</evidence>
<keyword evidence="3 5" id="KW-0949">S-adenosyl-L-methionine</keyword>
<dbReference type="InterPro" id="IPR049560">
    <property type="entry name" value="MeTrfase_RsmB-F_NOP2_cat"/>
</dbReference>
<evidence type="ECO:0000313" key="8">
    <source>
        <dbReference type="EMBL" id="NNJ27669.1"/>
    </source>
</evidence>
<dbReference type="InterPro" id="IPR054728">
    <property type="entry name" value="RsmB-like_ferredoxin"/>
</dbReference>
<feature type="domain" description="SAM-dependent MTase RsmB/NOP-type" evidence="7">
    <location>
        <begin position="200"/>
        <end position="483"/>
    </location>
</feature>
<organism evidence="8 9">
    <name type="scientific">Alienimonas chondri</name>
    <dbReference type="NCBI Taxonomy" id="2681879"/>
    <lineage>
        <taxon>Bacteria</taxon>
        <taxon>Pseudomonadati</taxon>
        <taxon>Planctomycetota</taxon>
        <taxon>Planctomycetia</taxon>
        <taxon>Planctomycetales</taxon>
        <taxon>Planctomycetaceae</taxon>
        <taxon>Alienimonas</taxon>
    </lineage>
</organism>
<comment type="similarity">
    <text evidence="5">Belongs to the class I-like SAM-binding methyltransferase superfamily. RsmB/NOP family.</text>
</comment>
<dbReference type="Gene3D" id="3.40.50.150">
    <property type="entry name" value="Vaccinia Virus protein VP39"/>
    <property type="match status" value="1"/>
</dbReference>
<feature type="compositionally biased region" description="Low complexity" evidence="6">
    <location>
        <begin position="346"/>
        <end position="361"/>
    </location>
</feature>
<evidence type="ECO:0000256" key="4">
    <source>
        <dbReference type="ARBA" id="ARBA00022884"/>
    </source>
</evidence>
<dbReference type="SUPFAM" id="SSF53335">
    <property type="entry name" value="S-adenosyl-L-methionine-dependent methyltransferases"/>
    <property type="match status" value="1"/>
</dbReference>
<dbReference type="Pfam" id="PF01029">
    <property type="entry name" value="NusB"/>
    <property type="match status" value="1"/>
</dbReference>
<dbReference type="GO" id="GO:0032259">
    <property type="term" value="P:methylation"/>
    <property type="evidence" value="ECO:0007669"/>
    <property type="project" value="UniProtKB-KW"/>
</dbReference>
<feature type="binding site" evidence="5">
    <location>
        <position position="378"/>
    </location>
    <ligand>
        <name>S-adenosyl-L-methionine</name>
        <dbReference type="ChEBI" id="CHEBI:59789"/>
    </ligand>
</feature>
<dbReference type="Proteomes" id="UP000609651">
    <property type="component" value="Unassembled WGS sequence"/>
</dbReference>
<dbReference type="PRINTS" id="PR02008">
    <property type="entry name" value="RCMTFAMILY"/>
</dbReference>
<dbReference type="GO" id="GO:0008168">
    <property type="term" value="F:methyltransferase activity"/>
    <property type="evidence" value="ECO:0007669"/>
    <property type="project" value="UniProtKB-KW"/>
</dbReference>
<dbReference type="InterPro" id="IPR023267">
    <property type="entry name" value="RCMT"/>
</dbReference>
<dbReference type="Gene3D" id="3.30.70.1170">
    <property type="entry name" value="Sun protein, domain 3"/>
    <property type="match status" value="1"/>
</dbReference>
<dbReference type="InterPro" id="IPR035926">
    <property type="entry name" value="NusB-like_sf"/>
</dbReference>
<dbReference type="EMBL" id="WTPX01000181">
    <property type="protein sequence ID" value="NNJ27669.1"/>
    <property type="molecule type" value="Genomic_DNA"/>
</dbReference>
<dbReference type="Gene3D" id="1.10.940.10">
    <property type="entry name" value="NusB-like"/>
    <property type="match status" value="1"/>
</dbReference>
<gene>
    <name evidence="8" type="primary">rsmB</name>
    <name evidence="8" type="ORF">LzC2_37770</name>
</gene>
<dbReference type="InterPro" id="IPR006027">
    <property type="entry name" value="NusB_RsmB_TIM44"/>
</dbReference>
<dbReference type="PROSITE" id="PS51686">
    <property type="entry name" value="SAM_MT_RSMB_NOP"/>
    <property type="match status" value="1"/>
</dbReference>
<dbReference type="CDD" id="cd02440">
    <property type="entry name" value="AdoMet_MTases"/>
    <property type="match status" value="1"/>
</dbReference>
<feature type="active site" description="Nucleophile" evidence="5">
    <location>
        <position position="431"/>
    </location>
</feature>
<dbReference type="PANTHER" id="PTHR22807:SF61">
    <property type="entry name" value="NOL1_NOP2_SUN FAMILY PROTEIN _ ANTITERMINATION NUSB DOMAIN-CONTAINING PROTEIN"/>
    <property type="match status" value="1"/>
</dbReference>
<dbReference type="PANTHER" id="PTHR22807">
    <property type="entry name" value="NOP2 YEAST -RELATED NOL1/NOP2/FMU SUN DOMAIN-CONTAINING"/>
    <property type="match status" value="1"/>
</dbReference>
<reference evidence="8 9" key="1">
    <citation type="journal article" date="2020" name="Syst. Appl. Microbiol.">
        <title>Alienimonas chondri sp. nov., a novel planctomycete isolated from the biofilm of the red alga Chondrus crispus.</title>
        <authorList>
            <person name="Vitorino I."/>
            <person name="Albuquerque L."/>
            <person name="Wiegand S."/>
            <person name="Kallscheuer N."/>
            <person name="da Costa M.S."/>
            <person name="Lobo-da-Cunha A."/>
            <person name="Jogler C."/>
            <person name="Lage O.M."/>
        </authorList>
    </citation>
    <scope>NUCLEOTIDE SEQUENCE [LARGE SCALE GENOMIC DNA]</scope>
    <source>
        <strain evidence="8 9">LzC2</strain>
    </source>
</reference>
<evidence type="ECO:0000256" key="3">
    <source>
        <dbReference type="ARBA" id="ARBA00022691"/>
    </source>
</evidence>
<name>A0ABX1VHR0_9PLAN</name>
<dbReference type="InterPro" id="IPR001678">
    <property type="entry name" value="MeTrfase_RsmB-F_NOP2_dom"/>
</dbReference>
<feature type="binding site" evidence="5">
    <location>
        <position position="313"/>
    </location>
    <ligand>
        <name>S-adenosyl-L-methionine</name>
        <dbReference type="ChEBI" id="CHEBI:59789"/>
    </ligand>
</feature>
<keyword evidence="4 5" id="KW-0694">RNA-binding</keyword>